<reference evidence="2" key="1">
    <citation type="submission" date="2014-11" db="EMBL/GenBank/DDBJ databases">
        <title>Molecular phylogeny of cliff fern family Woodsiaceae with morphological implications.</title>
        <authorList>
            <person name="Shao Y.-Z."/>
            <person name="Wei R."/>
            <person name="Zhang X.-C."/>
        </authorList>
    </citation>
    <scope>NUCLEOTIDE SEQUENCE</scope>
</reference>
<dbReference type="EMBL" id="CDMZ01000704">
    <property type="protein sequence ID" value="CUC09371.1"/>
    <property type="molecule type" value="Genomic_DNA"/>
</dbReference>
<feature type="region of interest" description="Disordered" evidence="1">
    <location>
        <begin position="120"/>
        <end position="140"/>
    </location>
</feature>
<feature type="compositionally biased region" description="Basic and acidic residues" evidence="1">
    <location>
        <begin position="519"/>
        <end position="543"/>
    </location>
</feature>
<accession>A0A0K6S6T9</accession>
<feature type="compositionally biased region" description="Gly residues" evidence="1">
    <location>
        <begin position="565"/>
        <end position="577"/>
    </location>
</feature>
<evidence type="ECO:0000256" key="1">
    <source>
        <dbReference type="SAM" id="MobiDB-lite"/>
    </source>
</evidence>
<feature type="region of interest" description="Disordered" evidence="1">
    <location>
        <begin position="493"/>
        <end position="577"/>
    </location>
</feature>
<evidence type="ECO:0000313" key="2">
    <source>
        <dbReference type="EMBL" id="CUC09371.1"/>
    </source>
</evidence>
<feature type="region of interest" description="Disordered" evidence="1">
    <location>
        <begin position="322"/>
        <end position="348"/>
    </location>
</feature>
<feature type="compositionally biased region" description="Low complexity" evidence="1">
    <location>
        <begin position="553"/>
        <end position="564"/>
    </location>
</feature>
<dbReference type="PhylomeDB" id="A0A0K6S6T9"/>
<feature type="region of interest" description="Disordered" evidence="1">
    <location>
        <begin position="210"/>
        <end position="291"/>
    </location>
</feature>
<sequence length="577" mass="62305">MFIREALRDATVEMRRSFYSREEGERMEARIGRLSKQMDRLRIELRGGGESRARIIEGINFVRFEGRVPPPKVKKKINQQQLTDLNSPLSFDGAETPHPCPKIPHAGLFPRKGERGWEDRDWGEGRQTDNPPLQPRGWGLWTGGIEEQMRGTLERRWVNPSPPLLPSNRFGHAPPPVINGVGRGIGGAGLHVGGNRDFALTHWGGATRNINLASREKEREKGRSKGGDKGRGRVVTDGTEGTGGAWRMSDRDMKRMQQRESRPNPEGQDPPVDGASLPPTVSPAPIPRAGVGGQVPRIMPVAPPGMGGQIPGVLPVVLPGMGGQLDRRHGREEEQSARPVGGNQPSLQDPAILQQQHVSPAPLSPHPATPVTVLPQPPTVVHLPPPSKTNSRTVPPTAVLRERLKAAPGSIIPPIKGSKREGGLTLGQRGAIGQKSEGGGQKRKIRVAKAGAAPSLTLGSESLHSVSAREGEEGDDTVRSVCISALEEAPPLSLAEEEGEEGYIFSEEEGRMVPARTRRSSEAQKRWEEERRKERDEFLEQRGEVCPAEQPVSSSSSSSSSAGVNVGGLGKGFGGEV</sequence>
<feature type="compositionally biased region" description="Basic and acidic residues" evidence="1">
    <location>
        <begin position="214"/>
        <end position="231"/>
    </location>
</feature>
<protein>
    <submittedName>
        <fullName evidence="2">Uncharacterized protein</fullName>
    </submittedName>
</protein>
<feature type="compositionally biased region" description="Basic and acidic residues" evidence="1">
    <location>
        <begin position="248"/>
        <end position="263"/>
    </location>
</feature>
<feature type="compositionally biased region" description="Basic and acidic residues" evidence="1">
    <location>
        <begin position="325"/>
        <end position="336"/>
    </location>
</feature>
<dbReference type="AlphaFoldDB" id="A0A0K6S6T9"/>
<name>A0A0K6S6T9_9ALVE</name>
<organism evidence="2">
    <name type="scientific">Chromera velia CCMP2878</name>
    <dbReference type="NCBI Taxonomy" id="1169474"/>
    <lineage>
        <taxon>Eukaryota</taxon>
        <taxon>Sar</taxon>
        <taxon>Alveolata</taxon>
        <taxon>Colpodellida</taxon>
        <taxon>Chromeraceae</taxon>
        <taxon>Chromera</taxon>
    </lineage>
</organism>
<proteinExistence type="predicted"/>
<dbReference type="VEuPathDB" id="CryptoDB:Cvel_19199"/>
<gene>
    <name evidence="2" type="ORF">Cvel_19199.t2.CR1</name>
</gene>